<dbReference type="OrthoDB" id="4226871at2759"/>
<evidence type="ECO:0000256" key="7">
    <source>
        <dbReference type="SAM" id="Phobius"/>
    </source>
</evidence>
<sequence>MTKDAVESGEDTPTQNGQTPSQETAMAGLTTIPTSVTLTAEQFEKLYLNPLKGRQGAMTRKFGNPTPLALASLVVTVMPVSAALMGWRGAGGTGMAFIGAMVFLAGTMLVISGLLEFVLGNTFPCVVFGTFAPYSSSGTSTMEGLTSPEFMNTYAFLFLAMDILCFIYMICATRINAVFVAIFLTLVMVFTLLSAAYWRLGLGDAVGGNRLLVAGGASLFVASMLVWYLLIAQLFEAVGIPLSLPVGDMSRVVTNILPLPALMSSLPVDADISIKATFHVKLSHTRFQPSDGIRNNAAMSASKGAIDSTGDHHGNHSPNVDHFPQPPGFDLGSRKGHVAIPNSPPIDIPSSGSSASMAAA</sequence>
<keyword evidence="3 7" id="KW-0812">Transmembrane</keyword>
<feature type="region of interest" description="Disordered" evidence="6">
    <location>
        <begin position="1"/>
        <end position="25"/>
    </location>
</feature>
<dbReference type="GeneID" id="25318251"/>
<dbReference type="InterPro" id="IPR051633">
    <property type="entry name" value="AceTr"/>
</dbReference>
<keyword evidence="9" id="KW-1185">Reference proteome</keyword>
<dbReference type="EMBL" id="LASV01000294">
    <property type="protein sequence ID" value="KKA20053.1"/>
    <property type="molecule type" value="Genomic_DNA"/>
</dbReference>
<dbReference type="InterPro" id="IPR000791">
    <property type="entry name" value="Gpr1/Fun34/SatP-like"/>
</dbReference>
<keyword evidence="4 7" id="KW-1133">Transmembrane helix</keyword>
<feature type="transmembrane region" description="Helical" evidence="7">
    <location>
        <begin position="93"/>
        <end position="111"/>
    </location>
</feature>
<evidence type="ECO:0000256" key="1">
    <source>
        <dbReference type="ARBA" id="ARBA00004141"/>
    </source>
</evidence>
<feature type="compositionally biased region" description="Polar residues" evidence="6">
    <location>
        <begin position="11"/>
        <end position="24"/>
    </location>
</feature>
<evidence type="ECO:0000313" key="9">
    <source>
        <dbReference type="Proteomes" id="UP000053958"/>
    </source>
</evidence>
<feature type="transmembrane region" description="Helical" evidence="7">
    <location>
        <begin position="154"/>
        <end position="171"/>
    </location>
</feature>
<comment type="similarity">
    <text evidence="2">Belongs to the acetate uptake transporter (AceTr) (TC 2.A.96) family.</text>
</comment>
<dbReference type="RefSeq" id="XP_013326665.1">
    <property type="nucleotide sequence ID" value="XM_013471211.1"/>
</dbReference>
<evidence type="ECO:0000256" key="6">
    <source>
        <dbReference type="SAM" id="MobiDB-lite"/>
    </source>
</evidence>
<comment type="caution">
    <text evidence="8">The sequence shown here is derived from an EMBL/GenBank/DDBJ whole genome shotgun (WGS) entry which is preliminary data.</text>
</comment>
<gene>
    <name evidence="8" type="ORF">T310_5931</name>
</gene>
<dbReference type="STRING" id="1408163.A0A0F4YQY9"/>
<organism evidence="8 9">
    <name type="scientific">Rasamsonia emersonii (strain ATCC 16479 / CBS 393.64 / IMI 116815)</name>
    <dbReference type="NCBI Taxonomy" id="1408163"/>
    <lineage>
        <taxon>Eukaryota</taxon>
        <taxon>Fungi</taxon>
        <taxon>Dikarya</taxon>
        <taxon>Ascomycota</taxon>
        <taxon>Pezizomycotina</taxon>
        <taxon>Eurotiomycetes</taxon>
        <taxon>Eurotiomycetidae</taxon>
        <taxon>Eurotiales</taxon>
        <taxon>Trichocomaceae</taxon>
        <taxon>Rasamsonia</taxon>
    </lineage>
</organism>
<feature type="region of interest" description="Disordered" evidence="6">
    <location>
        <begin position="303"/>
        <end position="360"/>
    </location>
</feature>
<dbReference type="PANTHER" id="PTHR31123:SF4">
    <property type="entry name" value="PROTEIN ALCS"/>
    <property type="match status" value="1"/>
</dbReference>
<keyword evidence="5 7" id="KW-0472">Membrane</keyword>
<evidence type="ECO:0000256" key="2">
    <source>
        <dbReference type="ARBA" id="ARBA00005587"/>
    </source>
</evidence>
<feature type="transmembrane region" description="Helical" evidence="7">
    <location>
        <begin position="68"/>
        <end position="87"/>
    </location>
</feature>
<feature type="transmembrane region" description="Helical" evidence="7">
    <location>
        <begin position="118"/>
        <end position="134"/>
    </location>
</feature>
<dbReference type="GO" id="GO:0005886">
    <property type="term" value="C:plasma membrane"/>
    <property type="evidence" value="ECO:0007669"/>
    <property type="project" value="TreeGrafter"/>
</dbReference>
<protein>
    <submittedName>
        <fullName evidence="8">GPR1/FUN34/YaaH-class plasma membrane protein</fullName>
    </submittedName>
</protein>
<reference evidence="8 9" key="1">
    <citation type="submission" date="2015-04" db="EMBL/GenBank/DDBJ databases">
        <authorList>
            <person name="Heijne W.H."/>
            <person name="Fedorova N.D."/>
            <person name="Nierman W.C."/>
            <person name="Vollebregt A.W."/>
            <person name="Zhao Z."/>
            <person name="Wu L."/>
            <person name="Kumar M."/>
            <person name="Stam H."/>
            <person name="van den Berg M.A."/>
            <person name="Pel H.J."/>
        </authorList>
    </citation>
    <scope>NUCLEOTIDE SEQUENCE [LARGE SCALE GENOMIC DNA]</scope>
    <source>
        <strain evidence="8 9">CBS 393.64</strain>
    </source>
</reference>
<proteinExistence type="inferred from homology"/>
<dbReference type="Pfam" id="PF01184">
    <property type="entry name" value="Gpr1_Fun34_YaaH"/>
    <property type="match status" value="1"/>
</dbReference>
<dbReference type="AlphaFoldDB" id="A0A0F4YQY9"/>
<dbReference type="Proteomes" id="UP000053958">
    <property type="component" value="Unassembled WGS sequence"/>
</dbReference>
<feature type="transmembrane region" description="Helical" evidence="7">
    <location>
        <begin position="178"/>
        <end position="198"/>
    </location>
</feature>
<evidence type="ECO:0000256" key="5">
    <source>
        <dbReference type="ARBA" id="ARBA00023136"/>
    </source>
</evidence>
<accession>A0A0F4YQY9</accession>
<feature type="transmembrane region" description="Helical" evidence="7">
    <location>
        <begin position="210"/>
        <end position="230"/>
    </location>
</feature>
<dbReference type="GO" id="GO:0015123">
    <property type="term" value="F:acetate transmembrane transporter activity"/>
    <property type="evidence" value="ECO:0007669"/>
    <property type="project" value="TreeGrafter"/>
</dbReference>
<evidence type="ECO:0000313" key="8">
    <source>
        <dbReference type="EMBL" id="KKA20053.1"/>
    </source>
</evidence>
<evidence type="ECO:0000256" key="4">
    <source>
        <dbReference type="ARBA" id="ARBA00022989"/>
    </source>
</evidence>
<dbReference type="PANTHER" id="PTHR31123">
    <property type="entry name" value="ACCUMULATION OF DYADS PROTEIN 2-RELATED"/>
    <property type="match status" value="1"/>
</dbReference>
<comment type="subcellular location">
    <subcellularLocation>
        <location evidence="1">Membrane</location>
        <topology evidence="1">Multi-pass membrane protein</topology>
    </subcellularLocation>
</comment>
<name>A0A0F4YQY9_RASE3</name>
<feature type="compositionally biased region" description="Low complexity" evidence="6">
    <location>
        <begin position="348"/>
        <end position="360"/>
    </location>
</feature>
<evidence type="ECO:0000256" key="3">
    <source>
        <dbReference type="ARBA" id="ARBA00022692"/>
    </source>
</evidence>